<dbReference type="Gene3D" id="1.10.1660.10">
    <property type="match status" value="1"/>
</dbReference>
<reference evidence="2" key="1">
    <citation type="submission" date="2020-10" db="EMBL/GenBank/DDBJ databases">
        <title>Sequencing the genomes of 1000 actinobacteria strains.</title>
        <authorList>
            <person name="Klenk H.-P."/>
        </authorList>
    </citation>
    <scope>NUCLEOTIDE SEQUENCE</scope>
    <source>
        <strain evidence="2">DSM 45354</strain>
    </source>
</reference>
<organism evidence="2 3">
    <name type="scientific">Actinopolymorpha pittospori</name>
    <dbReference type="NCBI Taxonomy" id="648752"/>
    <lineage>
        <taxon>Bacteria</taxon>
        <taxon>Bacillati</taxon>
        <taxon>Actinomycetota</taxon>
        <taxon>Actinomycetes</taxon>
        <taxon>Propionibacteriales</taxon>
        <taxon>Actinopolymorphaceae</taxon>
        <taxon>Actinopolymorpha</taxon>
    </lineage>
</organism>
<name>A0A927R9S6_9ACTN</name>
<protein>
    <submittedName>
        <fullName evidence="2">DNA-binding transcriptional MerR regulator</fullName>
    </submittedName>
</protein>
<feature type="region of interest" description="Disordered" evidence="1">
    <location>
        <begin position="111"/>
        <end position="154"/>
    </location>
</feature>
<gene>
    <name evidence="2" type="ORF">HEB94_005025</name>
</gene>
<dbReference type="GO" id="GO:0003677">
    <property type="term" value="F:DNA binding"/>
    <property type="evidence" value="ECO:0007669"/>
    <property type="project" value="UniProtKB-KW"/>
</dbReference>
<evidence type="ECO:0000256" key="1">
    <source>
        <dbReference type="SAM" id="MobiDB-lite"/>
    </source>
</evidence>
<keyword evidence="2" id="KW-0238">DNA-binding</keyword>
<dbReference type="AlphaFoldDB" id="A0A927R9S6"/>
<dbReference type="EMBL" id="JADBEM010000001">
    <property type="protein sequence ID" value="MBE1608177.1"/>
    <property type="molecule type" value="Genomic_DNA"/>
</dbReference>
<dbReference type="Pfam" id="PF13591">
    <property type="entry name" value="MerR_2"/>
    <property type="match status" value="1"/>
</dbReference>
<evidence type="ECO:0000313" key="2">
    <source>
        <dbReference type="EMBL" id="MBE1608177.1"/>
    </source>
</evidence>
<proteinExistence type="predicted"/>
<accession>A0A927R9S6</accession>
<evidence type="ECO:0000313" key="3">
    <source>
        <dbReference type="Proteomes" id="UP000638648"/>
    </source>
</evidence>
<dbReference type="Proteomes" id="UP000638648">
    <property type="component" value="Unassembled WGS sequence"/>
</dbReference>
<keyword evidence="3" id="KW-1185">Reference proteome</keyword>
<dbReference type="RefSeq" id="WP_337917949.1">
    <property type="nucleotide sequence ID" value="NZ_BAABJL010000185.1"/>
</dbReference>
<sequence length="167" mass="18133">MSFALVLANRPTTRPSFPTGREEGLDLDSFARQAGVHPEVVRRLVRLGLLEPVGSRTDEGLYFAPSQFAELGRIERLRAGLCINYAGIGVVIDLLDRIAELDAVVRRAGWRPPDRRTSTPLPSSSRERTTAPDWHAATSPGHATGPGGHLPQPGAYTVRRIGGGSWM</sequence>
<comment type="caution">
    <text evidence="2">The sequence shown here is derived from an EMBL/GenBank/DDBJ whole genome shotgun (WGS) entry which is preliminary data.</text>
</comment>